<feature type="transmembrane region" description="Helical" evidence="23">
    <location>
        <begin position="21"/>
        <end position="44"/>
    </location>
</feature>
<evidence type="ECO:0000256" key="3">
    <source>
        <dbReference type="ARBA" id="ARBA00004922"/>
    </source>
</evidence>
<dbReference type="GO" id="GO:0005576">
    <property type="term" value="C:extracellular region"/>
    <property type="evidence" value="ECO:0007669"/>
    <property type="project" value="UniProtKB-SubCell"/>
</dbReference>
<dbReference type="FunFam" id="3.90.1480.20:FF:000012">
    <property type="entry name" value="ST6 beta-galactoside alpha-2,6-sialyltransferase 1"/>
    <property type="match status" value="1"/>
</dbReference>
<dbReference type="Gene3D" id="3.90.1480.20">
    <property type="entry name" value="Glycosyl transferase family 29"/>
    <property type="match status" value="1"/>
</dbReference>
<evidence type="ECO:0000256" key="18">
    <source>
        <dbReference type="ARBA" id="ARBA00076526"/>
    </source>
</evidence>
<dbReference type="Proteomes" id="UP001381693">
    <property type="component" value="Unassembled WGS sequence"/>
</dbReference>
<evidence type="ECO:0000313" key="24">
    <source>
        <dbReference type="EMBL" id="KAK7086365.1"/>
    </source>
</evidence>
<evidence type="ECO:0000256" key="19">
    <source>
        <dbReference type="ARBA" id="ARBA00076676"/>
    </source>
</evidence>
<gene>
    <name evidence="24" type="primary">ST6GAL2</name>
    <name evidence="24" type="ORF">SK128_015881</name>
</gene>
<feature type="compositionally biased region" description="Low complexity" evidence="22">
    <location>
        <begin position="116"/>
        <end position="125"/>
    </location>
</feature>
<dbReference type="InterPro" id="IPR038578">
    <property type="entry name" value="GT29-like_sf"/>
</dbReference>
<evidence type="ECO:0000256" key="13">
    <source>
        <dbReference type="ARBA" id="ARBA00023157"/>
    </source>
</evidence>
<keyword evidence="8 23" id="KW-0812">Transmembrane</keyword>
<evidence type="ECO:0000256" key="22">
    <source>
        <dbReference type="SAM" id="MobiDB-lite"/>
    </source>
</evidence>
<evidence type="ECO:0000256" key="7">
    <source>
        <dbReference type="ARBA" id="ARBA00022679"/>
    </source>
</evidence>
<evidence type="ECO:0000256" key="9">
    <source>
        <dbReference type="ARBA" id="ARBA00022968"/>
    </source>
</evidence>
<dbReference type="GO" id="GO:0032580">
    <property type="term" value="C:Golgi cisterna membrane"/>
    <property type="evidence" value="ECO:0007669"/>
    <property type="project" value="UniProtKB-SubCell"/>
</dbReference>
<organism evidence="24 25">
    <name type="scientific">Halocaridina rubra</name>
    <name type="common">Hawaiian red shrimp</name>
    <dbReference type="NCBI Taxonomy" id="373956"/>
    <lineage>
        <taxon>Eukaryota</taxon>
        <taxon>Metazoa</taxon>
        <taxon>Ecdysozoa</taxon>
        <taxon>Arthropoda</taxon>
        <taxon>Crustacea</taxon>
        <taxon>Multicrustacea</taxon>
        <taxon>Malacostraca</taxon>
        <taxon>Eumalacostraca</taxon>
        <taxon>Eucarida</taxon>
        <taxon>Decapoda</taxon>
        <taxon>Pleocyemata</taxon>
        <taxon>Caridea</taxon>
        <taxon>Atyoidea</taxon>
        <taxon>Atyidae</taxon>
        <taxon>Halocaridina</taxon>
    </lineage>
</organism>
<reference evidence="24 25" key="1">
    <citation type="submission" date="2023-11" db="EMBL/GenBank/DDBJ databases">
        <title>Halocaridina rubra genome assembly.</title>
        <authorList>
            <person name="Smith C."/>
        </authorList>
    </citation>
    <scope>NUCLEOTIDE SEQUENCE [LARGE SCALE GENOMIC DNA]</scope>
    <source>
        <strain evidence="24">EP-1</strain>
        <tissue evidence="24">Whole</tissue>
    </source>
</reference>
<keyword evidence="5" id="KW-0964">Secreted</keyword>
<keyword evidence="10 23" id="KW-1133">Transmembrane helix</keyword>
<dbReference type="GO" id="GO:0097503">
    <property type="term" value="P:sialylation"/>
    <property type="evidence" value="ECO:0007669"/>
    <property type="project" value="TreeGrafter"/>
</dbReference>
<evidence type="ECO:0000313" key="25">
    <source>
        <dbReference type="Proteomes" id="UP001381693"/>
    </source>
</evidence>
<dbReference type="InterPro" id="IPR001675">
    <property type="entry name" value="Glyco_trans_29"/>
</dbReference>
<sequence>MVSSAMKSAIRKAGGGKMRMMGLSVWIFLNLILIGMGAYLYLLWVQYWHYAETTKMMAQSWNGSNPALRHELMSRHSFSGHREIEVRPGRPRFHSLRVQQPPTQFPNSSPSPTPTLTPTLPTTTTTPMPRELLLKVIDKHKLDLTVQLRAAQMDGGNILFKHENRYGVKYKGKRIHRNPKKDKVLCDLMNTEVRSLRDGDEPFTSQGVAKHFPSTNLLEGRHFNTCVIVSSSGSLKGSKLGNFIDSHDAIIRFNHAPTEGFEEDVGSRTTLRIVNSQVVTKPKFDFWGSPLYSDVALLVWDPCNYTASLEEWYEAPDFDLFPAYFRRRLMLPQEDFHLLHPGSLWKIWNVLQSNTFSRILQNPPSSGFLGIVLMMAHCESVYAVEFVPSLRLTKRCHYWDPAEDLGCTFGLWHPLATEKLMALILNDATDEETFHKGFVKIPGFRNLKCPIRKPGR</sequence>
<evidence type="ECO:0000256" key="2">
    <source>
        <dbReference type="ARBA" id="ARBA00004613"/>
    </source>
</evidence>
<evidence type="ECO:0000256" key="8">
    <source>
        <dbReference type="ARBA" id="ARBA00022692"/>
    </source>
</evidence>
<proteinExistence type="inferred from homology"/>
<comment type="subcellular location">
    <subcellularLocation>
        <location evidence="1">Golgi apparatus</location>
        <location evidence="1">Golgi stack membrane</location>
        <topology evidence="1">Single-pass type II membrane protein</topology>
    </subcellularLocation>
    <subcellularLocation>
        <location evidence="2">Secreted</location>
    </subcellularLocation>
</comment>
<dbReference type="PANTHER" id="PTHR46059:SF1">
    <property type="entry name" value="BETA-GALACTOSIDE ALPHA-2,6-SIALYLTRANSFERASE"/>
    <property type="match status" value="1"/>
</dbReference>
<dbReference type="GO" id="GO:0003835">
    <property type="term" value="F:beta-galactoside alpha-2,6-sialyltransferase activity"/>
    <property type="evidence" value="ECO:0007669"/>
    <property type="project" value="UniProtKB-EC"/>
</dbReference>
<keyword evidence="13" id="KW-1015">Disulfide bond</keyword>
<comment type="similarity">
    <text evidence="4">Belongs to the glycosyltransferase 29 family.</text>
</comment>
<keyword evidence="12 23" id="KW-0472">Membrane</keyword>
<evidence type="ECO:0000256" key="11">
    <source>
        <dbReference type="ARBA" id="ARBA00023034"/>
    </source>
</evidence>
<evidence type="ECO:0000256" key="15">
    <source>
        <dbReference type="ARBA" id="ARBA00034249"/>
    </source>
</evidence>
<name>A0AAN9AGC2_HALRR</name>
<evidence type="ECO:0000256" key="17">
    <source>
        <dbReference type="ARBA" id="ARBA00069321"/>
    </source>
</evidence>
<dbReference type="PANTHER" id="PTHR46059">
    <property type="entry name" value="BETA-GALACTOSIDE ALPHA-2,6-SIALYLTRANSFERASE"/>
    <property type="match status" value="1"/>
</dbReference>
<evidence type="ECO:0000256" key="12">
    <source>
        <dbReference type="ARBA" id="ARBA00023136"/>
    </source>
</evidence>
<evidence type="ECO:0000256" key="20">
    <source>
        <dbReference type="ARBA" id="ARBA00080062"/>
    </source>
</evidence>
<evidence type="ECO:0000256" key="6">
    <source>
        <dbReference type="ARBA" id="ARBA00022676"/>
    </source>
</evidence>
<comment type="pathway">
    <text evidence="3">Protein modification; protein glycosylation.</text>
</comment>
<evidence type="ECO:0000256" key="14">
    <source>
        <dbReference type="ARBA" id="ARBA00023180"/>
    </source>
</evidence>
<keyword evidence="25" id="KW-1185">Reference proteome</keyword>
<evidence type="ECO:0000256" key="23">
    <source>
        <dbReference type="SAM" id="Phobius"/>
    </source>
</evidence>
<accession>A0AAN9AGC2</accession>
<comment type="caution">
    <text evidence="24">The sequence shown here is derived from an EMBL/GenBank/DDBJ whole genome shotgun (WGS) entry which is preliminary data.</text>
</comment>
<evidence type="ECO:0000256" key="16">
    <source>
        <dbReference type="ARBA" id="ARBA00034329"/>
    </source>
</evidence>
<evidence type="ECO:0000256" key="10">
    <source>
        <dbReference type="ARBA" id="ARBA00022989"/>
    </source>
</evidence>
<keyword evidence="11" id="KW-0333">Golgi apparatus</keyword>
<keyword evidence="7 24" id="KW-0808">Transferase</keyword>
<dbReference type="AlphaFoldDB" id="A0AAN9AGC2"/>
<keyword evidence="9" id="KW-0735">Signal-anchor</keyword>
<evidence type="ECO:0000256" key="4">
    <source>
        <dbReference type="ARBA" id="ARBA00006003"/>
    </source>
</evidence>
<keyword evidence="6 24" id="KW-0328">Glycosyltransferase</keyword>
<evidence type="ECO:0000256" key="21">
    <source>
        <dbReference type="PIRSR" id="PIRSR005557-2"/>
    </source>
</evidence>
<feature type="disulfide bond" evidence="21">
    <location>
        <begin position="226"/>
        <end position="378"/>
    </location>
</feature>
<evidence type="ECO:0000256" key="5">
    <source>
        <dbReference type="ARBA" id="ARBA00022525"/>
    </source>
</evidence>
<dbReference type="EC" id="2.4.3.1" evidence="16"/>
<dbReference type="Pfam" id="PF00777">
    <property type="entry name" value="Glyco_transf_29"/>
    <property type="match status" value="1"/>
</dbReference>
<dbReference type="CDD" id="cd23968">
    <property type="entry name" value="GT29_ST6GAL1_2"/>
    <property type="match status" value="1"/>
</dbReference>
<feature type="region of interest" description="Disordered" evidence="22">
    <location>
        <begin position="96"/>
        <end position="125"/>
    </location>
</feature>
<evidence type="ECO:0000256" key="1">
    <source>
        <dbReference type="ARBA" id="ARBA00004447"/>
    </source>
</evidence>
<comment type="catalytic activity">
    <reaction evidence="15">
        <text>a beta-D-galactoside + CMP-N-acetyl-beta-neuraminate = an N-acetyl-alpha-neuraminyl-(2-&gt;6)-beta-D-galactosyl derivative + CMP + H(+)</text>
        <dbReference type="Rhea" id="RHEA:52104"/>
        <dbReference type="ChEBI" id="CHEBI:15378"/>
        <dbReference type="ChEBI" id="CHEBI:28034"/>
        <dbReference type="ChEBI" id="CHEBI:57812"/>
        <dbReference type="ChEBI" id="CHEBI:60377"/>
        <dbReference type="ChEBI" id="CHEBI:136398"/>
        <dbReference type="EC" id="2.4.3.1"/>
    </reaction>
</comment>
<keyword evidence="14" id="KW-0325">Glycoprotein</keyword>
<protein>
    <recommendedName>
        <fullName evidence="17">Beta-galactoside alpha-2,6-sialyltransferase 1</fullName>
        <ecNumber evidence="16">2.4.3.1</ecNumber>
    </recommendedName>
    <alternativeName>
        <fullName evidence="20">CMP-N-acetylneuraminate-beta-galactosamide-alpha-2,6-sialyltransferase 1</fullName>
    </alternativeName>
    <alternativeName>
        <fullName evidence="19">ST6Gal I</fullName>
    </alternativeName>
    <alternativeName>
        <fullName evidence="18">Sialyltransferase 1</fullName>
    </alternativeName>
</protein>
<dbReference type="EMBL" id="JAXCGZ010000229">
    <property type="protein sequence ID" value="KAK7086365.1"/>
    <property type="molecule type" value="Genomic_DNA"/>
</dbReference>